<dbReference type="Proteomes" id="UP000256585">
    <property type="component" value="Chromosome"/>
</dbReference>
<evidence type="ECO:0000313" key="1">
    <source>
        <dbReference type="EMBL" id="AZZ65293.1"/>
    </source>
</evidence>
<proteinExistence type="predicted"/>
<dbReference type="Pfam" id="PF02686">
    <property type="entry name" value="GatC"/>
    <property type="match status" value="1"/>
</dbReference>
<dbReference type="InterPro" id="IPR003837">
    <property type="entry name" value="GatC"/>
</dbReference>
<dbReference type="RefSeq" id="WP_116171888.1">
    <property type="nucleotide sequence ID" value="NZ_CP033058.2"/>
</dbReference>
<dbReference type="AlphaFoldDB" id="A0A3T0TTD0"/>
<accession>A0A3T0TTD0</accession>
<dbReference type="InterPro" id="IPR036113">
    <property type="entry name" value="Asp/Glu-ADT_sf_sub_c"/>
</dbReference>
<protein>
    <submittedName>
        <fullName evidence="1">Glutamyl-tRNA amidotransferase</fullName>
    </submittedName>
</protein>
<sequence>MTKTKMKELANNLLLEPTEDIFEMVNKLLSSIDSELKDLDEYDLNHIKALSHINEQKVSFFKLREDIPNDNTKINKQYILKNAATSDSDYVTIKKVINGD</sequence>
<name>A0A3T0TTD0_9BACT</name>
<dbReference type="GO" id="GO:0016740">
    <property type="term" value="F:transferase activity"/>
    <property type="evidence" value="ECO:0007669"/>
    <property type="project" value="UniProtKB-KW"/>
</dbReference>
<dbReference type="EMBL" id="CP033058">
    <property type="protein sequence ID" value="AZZ65293.1"/>
    <property type="molecule type" value="Genomic_DNA"/>
</dbReference>
<evidence type="ECO:0000313" key="2">
    <source>
        <dbReference type="Proteomes" id="UP000256585"/>
    </source>
</evidence>
<dbReference type="SUPFAM" id="SSF141000">
    <property type="entry name" value="Glu-tRNAGln amidotransferase C subunit"/>
    <property type="match status" value="1"/>
</dbReference>
<organism evidence="1 2">
    <name type="scientific">Metamycoplasma phocicerebrale</name>
    <dbReference type="NCBI Taxonomy" id="142649"/>
    <lineage>
        <taxon>Bacteria</taxon>
        <taxon>Bacillati</taxon>
        <taxon>Mycoplasmatota</taxon>
        <taxon>Mycoplasmoidales</taxon>
        <taxon>Metamycoplasmataceae</taxon>
        <taxon>Metamycoplasma</taxon>
    </lineage>
</organism>
<keyword evidence="2" id="KW-1185">Reference proteome</keyword>
<reference evidence="1" key="1">
    <citation type="submission" date="2019-03" db="EMBL/GenBank/DDBJ databases">
        <title>Draft Sequence and Annotation of the Mycoplasma phocicerebrale Strain 1049T Genome.</title>
        <authorList>
            <person name="Frasca S.Jr."/>
            <person name="Kutish G.F."/>
            <person name="Castellanos Gell J."/>
            <person name="Michaels D.L."/>
            <person name="Brown D.R."/>
        </authorList>
    </citation>
    <scope>NUCLEOTIDE SEQUENCE</scope>
    <source>
        <strain evidence="1">1049</strain>
    </source>
</reference>
<dbReference type="GO" id="GO:0006450">
    <property type="term" value="P:regulation of translational fidelity"/>
    <property type="evidence" value="ECO:0007669"/>
    <property type="project" value="InterPro"/>
</dbReference>
<dbReference type="KEGG" id="mphc:DMC14_000545"/>
<gene>
    <name evidence="1" type="ORF">DMC14_000545</name>
</gene>
<dbReference type="OrthoDB" id="398989at2"/>